<dbReference type="PROSITE" id="PS51352">
    <property type="entry name" value="THIOREDOXIN_2"/>
    <property type="match status" value="1"/>
</dbReference>
<evidence type="ECO:0000256" key="4">
    <source>
        <dbReference type="PIRSR" id="PIRSR603782-2"/>
    </source>
</evidence>
<dbReference type="Pfam" id="PF02630">
    <property type="entry name" value="SCO1-SenC"/>
    <property type="match status" value="1"/>
</dbReference>
<evidence type="ECO:0000256" key="3">
    <source>
        <dbReference type="PIRSR" id="PIRSR603782-1"/>
    </source>
</evidence>
<feature type="binding site" evidence="3">
    <location>
        <position position="133"/>
    </location>
    <ligand>
        <name>Cu cation</name>
        <dbReference type="ChEBI" id="CHEBI:23378"/>
    </ligand>
</feature>
<organism evidence="6 7">
    <name type="scientific">Fibrella aestuarina BUZ 2</name>
    <dbReference type="NCBI Taxonomy" id="1166018"/>
    <lineage>
        <taxon>Bacteria</taxon>
        <taxon>Pseudomonadati</taxon>
        <taxon>Bacteroidota</taxon>
        <taxon>Cytophagia</taxon>
        <taxon>Cytophagales</taxon>
        <taxon>Spirosomataceae</taxon>
        <taxon>Fibrella</taxon>
    </lineage>
</organism>
<dbReference type="AlphaFoldDB" id="I0KCP2"/>
<feature type="disulfide bond" description="Redox-active" evidence="4">
    <location>
        <begin position="129"/>
        <end position="133"/>
    </location>
</feature>
<evidence type="ECO:0000256" key="2">
    <source>
        <dbReference type="ARBA" id="ARBA00023008"/>
    </source>
</evidence>
<name>I0KCP2_9BACT</name>
<dbReference type="STRING" id="1166018.FAES_3889"/>
<dbReference type="PANTHER" id="PTHR12151">
    <property type="entry name" value="ELECTRON TRANSPORT PROTIN SCO1/SENC FAMILY MEMBER"/>
    <property type="match status" value="1"/>
</dbReference>
<gene>
    <name evidence="6" type="ORF">FAES_3889</name>
</gene>
<dbReference type="Gene3D" id="3.40.30.10">
    <property type="entry name" value="Glutaredoxin"/>
    <property type="match status" value="1"/>
</dbReference>
<dbReference type="KEGG" id="fae:FAES_3889"/>
<sequence>MATRSKPSRKPTPCVTSTVRKKSSTMLRKRLTRVWAMLSRTSSSNAPLGRVALGTLLVGTLLACSQAGDQLPILGEREAVTKQVDGKTVTDTVYHTIPDFSFVSQYGDTVTAAAVKDKIYVADFFFTTCPTICPKMKTQLKRVYERFQTNPNVLLLSHTIDPEHDSVAVLREFAGELGVKGKNWLFVTGDRDKIYEIGEKSYMVTAQKDASAPGGVVHSGAFILVDTQRRIRGIYDGTTEKGVDQLMTDMDKLLKEDE</sequence>
<dbReference type="PATRIC" id="fig|1166018.3.peg.837"/>
<dbReference type="CDD" id="cd02968">
    <property type="entry name" value="SCO"/>
    <property type="match status" value="1"/>
</dbReference>
<protein>
    <submittedName>
        <fullName evidence="6">SCO1-like protein</fullName>
    </submittedName>
</protein>
<feature type="binding site" evidence="3">
    <location>
        <position position="218"/>
    </location>
    <ligand>
        <name>Cu cation</name>
        <dbReference type="ChEBI" id="CHEBI:23378"/>
    </ligand>
</feature>
<dbReference type="EMBL" id="HE796683">
    <property type="protein sequence ID" value="CCH01895.1"/>
    <property type="molecule type" value="Genomic_DNA"/>
</dbReference>
<evidence type="ECO:0000313" key="7">
    <source>
        <dbReference type="Proteomes" id="UP000011058"/>
    </source>
</evidence>
<evidence type="ECO:0000313" key="6">
    <source>
        <dbReference type="EMBL" id="CCH01895.1"/>
    </source>
</evidence>
<dbReference type="Proteomes" id="UP000011058">
    <property type="component" value="Chromosome"/>
</dbReference>
<feature type="binding site" evidence="3">
    <location>
        <position position="129"/>
    </location>
    <ligand>
        <name>Cu cation</name>
        <dbReference type="ChEBI" id="CHEBI:23378"/>
    </ligand>
</feature>
<reference evidence="6 7" key="1">
    <citation type="journal article" date="2012" name="J. Bacteriol.">
        <title>Genome Sequence of Fibrella aestuarina BUZ 2T, a Filamentous Marine Bacterium.</title>
        <authorList>
            <person name="Filippini M."/>
            <person name="Qi W."/>
            <person name="Blom J."/>
            <person name="Goesmann A."/>
            <person name="Smits T.H."/>
            <person name="Bagheri H.C."/>
        </authorList>
    </citation>
    <scope>NUCLEOTIDE SEQUENCE [LARGE SCALE GENOMIC DNA]</scope>
    <source>
        <strain evidence="7">BUZ 2T</strain>
    </source>
</reference>
<proteinExistence type="inferred from homology"/>
<keyword evidence="3" id="KW-0479">Metal-binding</keyword>
<keyword evidence="7" id="KW-1185">Reference proteome</keyword>
<evidence type="ECO:0000259" key="5">
    <source>
        <dbReference type="PROSITE" id="PS51352"/>
    </source>
</evidence>
<dbReference type="GO" id="GO:0046872">
    <property type="term" value="F:metal ion binding"/>
    <property type="evidence" value="ECO:0007669"/>
    <property type="project" value="UniProtKB-KW"/>
</dbReference>
<dbReference type="SUPFAM" id="SSF52833">
    <property type="entry name" value="Thioredoxin-like"/>
    <property type="match status" value="1"/>
</dbReference>
<dbReference type="InterPro" id="IPR036249">
    <property type="entry name" value="Thioredoxin-like_sf"/>
</dbReference>
<comment type="similarity">
    <text evidence="1">Belongs to the SCO1/2 family.</text>
</comment>
<evidence type="ECO:0000256" key="1">
    <source>
        <dbReference type="ARBA" id="ARBA00010996"/>
    </source>
</evidence>
<dbReference type="InterPro" id="IPR003782">
    <property type="entry name" value="SCO1/SenC"/>
</dbReference>
<dbReference type="InterPro" id="IPR013766">
    <property type="entry name" value="Thioredoxin_domain"/>
</dbReference>
<accession>I0KCP2</accession>
<dbReference type="HOGENOM" id="CLU_050131_2_0_10"/>
<feature type="domain" description="Thioredoxin" evidence="5">
    <location>
        <begin position="65"/>
        <end position="255"/>
    </location>
</feature>
<keyword evidence="4" id="KW-1015">Disulfide bond</keyword>
<keyword evidence="2 3" id="KW-0186">Copper</keyword>
<dbReference type="PANTHER" id="PTHR12151:SF25">
    <property type="entry name" value="LINALOOL DEHYDRATASE_ISOMERASE DOMAIN-CONTAINING PROTEIN"/>
    <property type="match status" value="1"/>
</dbReference>
<dbReference type="eggNOG" id="COG1999">
    <property type="taxonomic scope" value="Bacteria"/>
</dbReference>